<dbReference type="AlphaFoldDB" id="A0AAV2TUU0"/>
<feature type="compositionally biased region" description="Polar residues" evidence="9">
    <location>
        <begin position="332"/>
        <end position="341"/>
    </location>
</feature>
<keyword evidence="6 8" id="KW-0175">Coiled coil</keyword>
<comment type="similarity">
    <text evidence="3">Belongs to the nudE family.</text>
</comment>
<evidence type="ECO:0000313" key="12">
    <source>
        <dbReference type="Proteomes" id="UP001497525"/>
    </source>
</evidence>
<dbReference type="GO" id="GO:0005874">
    <property type="term" value="C:microtubule"/>
    <property type="evidence" value="ECO:0007669"/>
    <property type="project" value="UniProtKB-KW"/>
</dbReference>
<comment type="subcellular location">
    <subcellularLocation>
        <location evidence="2">Cytoplasm</location>
        <location evidence="2">Cytoskeleton</location>
        <location evidence="2">Microtubule organizing center</location>
        <location evidence="2">Centrosome</location>
    </subcellularLocation>
    <subcellularLocation>
        <location evidence="1">Cytoplasm</location>
        <location evidence="1">Cytoskeleton</location>
        <location evidence="1">Spindle</location>
    </subcellularLocation>
</comment>
<keyword evidence="4" id="KW-0963">Cytoplasm</keyword>
<keyword evidence="5" id="KW-0493">Microtubule</keyword>
<dbReference type="GO" id="GO:0005813">
    <property type="term" value="C:centrosome"/>
    <property type="evidence" value="ECO:0007669"/>
    <property type="project" value="UniProtKB-SubCell"/>
</dbReference>
<evidence type="ECO:0000256" key="7">
    <source>
        <dbReference type="ARBA" id="ARBA00023212"/>
    </source>
</evidence>
<feature type="domain" description="NUDE" evidence="10">
    <location>
        <begin position="177"/>
        <end position="271"/>
    </location>
</feature>
<evidence type="ECO:0000256" key="6">
    <source>
        <dbReference type="ARBA" id="ARBA00023054"/>
    </source>
</evidence>
<evidence type="ECO:0000256" key="5">
    <source>
        <dbReference type="ARBA" id="ARBA00022701"/>
    </source>
</evidence>
<dbReference type="Pfam" id="PF04880">
    <property type="entry name" value="NUDE_C"/>
    <property type="match status" value="1"/>
</dbReference>
<dbReference type="GO" id="GO:0047496">
    <property type="term" value="P:vesicle transport along microtubule"/>
    <property type="evidence" value="ECO:0007669"/>
    <property type="project" value="TreeGrafter"/>
</dbReference>
<evidence type="ECO:0000256" key="2">
    <source>
        <dbReference type="ARBA" id="ARBA00004300"/>
    </source>
</evidence>
<organism evidence="11 12">
    <name type="scientific">Calicophoron daubneyi</name>
    <name type="common">Rumen fluke</name>
    <name type="synonym">Paramphistomum daubneyi</name>
    <dbReference type="NCBI Taxonomy" id="300641"/>
    <lineage>
        <taxon>Eukaryota</taxon>
        <taxon>Metazoa</taxon>
        <taxon>Spiralia</taxon>
        <taxon>Lophotrochozoa</taxon>
        <taxon>Platyhelminthes</taxon>
        <taxon>Trematoda</taxon>
        <taxon>Digenea</taxon>
        <taxon>Plagiorchiida</taxon>
        <taxon>Pronocephalata</taxon>
        <taxon>Paramphistomoidea</taxon>
        <taxon>Paramphistomidae</taxon>
        <taxon>Calicophoron</taxon>
    </lineage>
</organism>
<accession>A0AAV2TUU0</accession>
<evidence type="ECO:0000256" key="4">
    <source>
        <dbReference type="ARBA" id="ARBA00022490"/>
    </source>
</evidence>
<proteinExistence type="inferred from homology"/>
<keyword evidence="7" id="KW-0206">Cytoskeleton</keyword>
<feature type="compositionally biased region" description="Polar residues" evidence="9">
    <location>
        <begin position="314"/>
        <end position="325"/>
    </location>
</feature>
<dbReference type="GO" id="GO:0005871">
    <property type="term" value="C:kinesin complex"/>
    <property type="evidence" value="ECO:0007669"/>
    <property type="project" value="TreeGrafter"/>
</dbReference>
<gene>
    <name evidence="11" type="ORF">CDAUBV1_LOCUS15149</name>
</gene>
<name>A0AAV2TUU0_CALDB</name>
<dbReference type="GO" id="GO:0000776">
    <property type="term" value="C:kinetochore"/>
    <property type="evidence" value="ECO:0007669"/>
    <property type="project" value="TreeGrafter"/>
</dbReference>
<evidence type="ECO:0000256" key="9">
    <source>
        <dbReference type="SAM" id="MobiDB-lite"/>
    </source>
</evidence>
<feature type="region of interest" description="Disordered" evidence="9">
    <location>
        <begin position="314"/>
        <end position="362"/>
    </location>
</feature>
<feature type="coiled-coil region" evidence="8">
    <location>
        <begin position="58"/>
        <end position="229"/>
    </location>
</feature>
<dbReference type="GO" id="GO:0005819">
    <property type="term" value="C:spindle"/>
    <property type="evidence" value="ECO:0007669"/>
    <property type="project" value="UniProtKB-SubCell"/>
</dbReference>
<dbReference type="GO" id="GO:0008017">
    <property type="term" value="F:microtubule binding"/>
    <property type="evidence" value="ECO:0007669"/>
    <property type="project" value="InterPro"/>
</dbReference>
<dbReference type="PANTHER" id="PTHR10921:SF1">
    <property type="entry name" value="NUCLEAR DISTRIBUTION PROTEIN NUDE HOMOLOG"/>
    <property type="match status" value="1"/>
</dbReference>
<dbReference type="Proteomes" id="UP001497525">
    <property type="component" value="Unassembled WGS sequence"/>
</dbReference>
<dbReference type="InterPro" id="IPR033494">
    <property type="entry name" value="NUDE"/>
</dbReference>
<dbReference type="Gene3D" id="6.10.250.1080">
    <property type="match status" value="1"/>
</dbReference>
<dbReference type="InterPro" id="IPR006964">
    <property type="entry name" value="NUDE_dom"/>
</dbReference>
<evidence type="ECO:0000259" key="10">
    <source>
        <dbReference type="Pfam" id="PF04880"/>
    </source>
</evidence>
<dbReference type="EMBL" id="CAXLJL010000678">
    <property type="protein sequence ID" value="CAL5139964.1"/>
    <property type="molecule type" value="Genomic_DNA"/>
</dbReference>
<dbReference type="GO" id="GO:0007100">
    <property type="term" value="P:mitotic centrosome separation"/>
    <property type="evidence" value="ECO:0007669"/>
    <property type="project" value="TreeGrafter"/>
</dbReference>
<dbReference type="GO" id="GO:0007020">
    <property type="term" value="P:microtubule nucleation"/>
    <property type="evidence" value="ECO:0007669"/>
    <property type="project" value="TreeGrafter"/>
</dbReference>
<reference evidence="11" key="1">
    <citation type="submission" date="2024-06" db="EMBL/GenBank/DDBJ databases">
        <authorList>
            <person name="Liu X."/>
            <person name="Lenzi L."/>
            <person name="Haldenby T S."/>
            <person name="Uol C."/>
        </authorList>
    </citation>
    <scope>NUCLEOTIDE SEQUENCE</scope>
</reference>
<dbReference type="GO" id="GO:0051642">
    <property type="term" value="P:centrosome localization"/>
    <property type="evidence" value="ECO:0007669"/>
    <property type="project" value="TreeGrafter"/>
</dbReference>
<sequence length="362" mass="41478">MRHWLHLHDNDSSAAAHIASWSALSSDERLHFPLRPRTDASVAVSMEHPVFENPSAEADYWRQKAEEYRQQLEDAREELEDFQVSSRELELELETQLDQLEKRNNELVLLSEKLTSERDDYRNRVENSQSHLSTEVTQLQEELTKHKEEREKMHRYIRELEQTNDDLERSKRAAVVSLEDFESRLNQAIERNAILENELDEKEDLMVTVQRLKDETRDLRQELAITRRQPAANGTAGDSSMQFSEKVCKETPAQTDSFSTSLLTPSVRLAALNMVNDALQKIGQLEFKLSTLYRSYGAPPLSIPPNPMLHPLSANPSFGDYSNNDAAHKRQAVSQSWSNGQAVLDRGSVKSASQESPLRVMH</sequence>
<dbReference type="GO" id="GO:0000132">
    <property type="term" value="P:establishment of mitotic spindle orientation"/>
    <property type="evidence" value="ECO:0007669"/>
    <property type="project" value="TreeGrafter"/>
</dbReference>
<dbReference type="PANTHER" id="PTHR10921">
    <property type="entry name" value="NUCLEAR DISTRIBUTION PROTEIN NUDE HOMOLOG 1"/>
    <property type="match status" value="1"/>
</dbReference>
<evidence type="ECO:0000256" key="3">
    <source>
        <dbReference type="ARBA" id="ARBA00007429"/>
    </source>
</evidence>
<dbReference type="GO" id="GO:0007059">
    <property type="term" value="P:chromosome segregation"/>
    <property type="evidence" value="ECO:0007669"/>
    <property type="project" value="TreeGrafter"/>
</dbReference>
<comment type="caution">
    <text evidence="11">The sequence shown here is derived from an EMBL/GenBank/DDBJ whole genome shotgun (WGS) entry which is preliminary data.</text>
</comment>
<dbReference type="SUPFAM" id="SSF90257">
    <property type="entry name" value="Myosin rod fragments"/>
    <property type="match status" value="1"/>
</dbReference>
<protein>
    <recommendedName>
        <fullName evidence="10">NUDE domain-containing protein</fullName>
    </recommendedName>
</protein>
<evidence type="ECO:0000313" key="11">
    <source>
        <dbReference type="EMBL" id="CAL5139964.1"/>
    </source>
</evidence>
<evidence type="ECO:0000256" key="1">
    <source>
        <dbReference type="ARBA" id="ARBA00004186"/>
    </source>
</evidence>
<evidence type="ECO:0000256" key="8">
    <source>
        <dbReference type="SAM" id="Coils"/>
    </source>
</evidence>